<dbReference type="PANTHER" id="PTHR43775">
    <property type="entry name" value="FATTY ACID SYNTHASE"/>
    <property type="match status" value="1"/>
</dbReference>
<dbReference type="Gene3D" id="3.40.366.10">
    <property type="entry name" value="Malonyl-Coenzyme A Acyl Carrier Protein, domain 2"/>
    <property type="match status" value="2"/>
</dbReference>
<dbReference type="InterPro" id="IPR014031">
    <property type="entry name" value="Ketoacyl_synth_C"/>
</dbReference>
<dbReference type="InterPro" id="IPR016035">
    <property type="entry name" value="Acyl_Trfase/lysoPLipase"/>
</dbReference>
<dbReference type="SUPFAM" id="SSF52151">
    <property type="entry name" value="FabD/lysophospholipase-like"/>
    <property type="match status" value="1"/>
</dbReference>
<dbReference type="PROSITE" id="PS00606">
    <property type="entry name" value="KS3_1"/>
    <property type="match status" value="1"/>
</dbReference>
<evidence type="ECO:0000259" key="8">
    <source>
        <dbReference type="PROSITE" id="PS52019"/>
    </source>
</evidence>
<evidence type="ECO:0000256" key="2">
    <source>
        <dbReference type="ARBA" id="ARBA00022553"/>
    </source>
</evidence>
<evidence type="ECO:0000256" key="3">
    <source>
        <dbReference type="ARBA" id="ARBA00022679"/>
    </source>
</evidence>
<dbReference type="GO" id="GO:0006633">
    <property type="term" value="P:fatty acid biosynthetic process"/>
    <property type="evidence" value="ECO:0007669"/>
    <property type="project" value="InterPro"/>
</dbReference>
<dbReference type="InterPro" id="IPR050091">
    <property type="entry name" value="PKS_NRPS_Biosynth_Enz"/>
</dbReference>
<dbReference type="Gene3D" id="3.40.47.10">
    <property type="match status" value="1"/>
</dbReference>
<dbReference type="InterPro" id="IPR006162">
    <property type="entry name" value="Ppantetheine_attach_site"/>
</dbReference>
<dbReference type="Proteomes" id="UP000007115">
    <property type="component" value="Unassembled WGS sequence"/>
</dbReference>
<dbReference type="PROSITE" id="PS52004">
    <property type="entry name" value="KS3_2"/>
    <property type="match status" value="1"/>
</dbReference>
<feature type="region of interest" description="Disordered" evidence="5">
    <location>
        <begin position="1632"/>
        <end position="1660"/>
    </location>
</feature>
<dbReference type="Gene3D" id="1.10.1200.10">
    <property type="entry name" value="ACP-like"/>
    <property type="match status" value="1"/>
</dbReference>
<dbReference type="InterPro" id="IPR018201">
    <property type="entry name" value="Ketoacyl_synth_AS"/>
</dbReference>
<organism evidence="9 10">
    <name type="scientific">Hypocrea virens (strain Gv29-8 / FGSC 10586)</name>
    <name type="common">Gliocladium virens</name>
    <name type="synonym">Trichoderma virens</name>
    <dbReference type="NCBI Taxonomy" id="413071"/>
    <lineage>
        <taxon>Eukaryota</taxon>
        <taxon>Fungi</taxon>
        <taxon>Dikarya</taxon>
        <taxon>Ascomycota</taxon>
        <taxon>Pezizomycotina</taxon>
        <taxon>Sordariomycetes</taxon>
        <taxon>Hypocreomycetidae</taxon>
        <taxon>Hypocreales</taxon>
        <taxon>Hypocreaceae</taxon>
        <taxon>Trichoderma</taxon>
    </lineage>
</organism>
<feature type="region of interest" description="N-terminal hotdog fold" evidence="4">
    <location>
        <begin position="1293"/>
        <end position="1426"/>
    </location>
</feature>
<dbReference type="SMART" id="SM00823">
    <property type="entry name" value="PKS_PP"/>
    <property type="match status" value="1"/>
</dbReference>
<evidence type="ECO:0000256" key="1">
    <source>
        <dbReference type="ARBA" id="ARBA00022450"/>
    </source>
</evidence>
<feature type="active site" description="Proton acceptor; for dehydratase activity" evidence="4">
    <location>
        <position position="1325"/>
    </location>
</feature>
<dbReference type="Gene3D" id="3.10.129.110">
    <property type="entry name" value="Polyketide synthase dehydratase"/>
    <property type="match status" value="1"/>
</dbReference>
<dbReference type="EMBL" id="ABDF02000091">
    <property type="protein sequence ID" value="EHK16308.1"/>
    <property type="molecule type" value="Genomic_DNA"/>
</dbReference>
<dbReference type="InterPro" id="IPR009081">
    <property type="entry name" value="PP-bd_ACP"/>
</dbReference>
<dbReference type="InterPro" id="IPR001227">
    <property type="entry name" value="Ac_transferase_dom_sf"/>
</dbReference>
<dbReference type="Pfam" id="PF16073">
    <property type="entry name" value="SAT"/>
    <property type="match status" value="1"/>
</dbReference>
<feature type="domain" description="Ketosynthase family 3 (KS3)" evidence="7">
    <location>
        <begin position="368"/>
        <end position="800"/>
    </location>
</feature>
<dbReference type="VEuPathDB" id="FungiDB:TRIVIDRAFT_39352"/>
<dbReference type="Gene3D" id="3.30.70.3290">
    <property type="match status" value="1"/>
</dbReference>
<dbReference type="InterPro" id="IPR049551">
    <property type="entry name" value="PKS_DH_C"/>
</dbReference>
<dbReference type="SUPFAM" id="SSF55048">
    <property type="entry name" value="Probable ACP-binding domain of malonyl-CoA ACP transacylase"/>
    <property type="match status" value="1"/>
</dbReference>
<dbReference type="SUPFAM" id="SSF53901">
    <property type="entry name" value="Thiolase-like"/>
    <property type="match status" value="1"/>
</dbReference>
<dbReference type="GO" id="GO:0004312">
    <property type="term" value="F:fatty acid synthase activity"/>
    <property type="evidence" value="ECO:0007669"/>
    <property type="project" value="TreeGrafter"/>
</dbReference>
<dbReference type="InterPro" id="IPR032088">
    <property type="entry name" value="SAT"/>
</dbReference>
<dbReference type="SMART" id="SM00825">
    <property type="entry name" value="PKS_KS"/>
    <property type="match status" value="1"/>
</dbReference>
<reference evidence="9 10" key="1">
    <citation type="journal article" date="2011" name="Genome Biol.">
        <title>Comparative genome sequence analysis underscores mycoparasitism as the ancestral life style of Trichoderma.</title>
        <authorList>
            <person name="Kubicek C.P."/>
            <person name="Herrera-Estrella A."/>
            <person name="Seidl-Seiboth V."/>
            <person name="Martinez D.A."/>
            <person name="Druzhinina I.S."/>
            <person name="Thon M."/>
            <person name="Zeilinger S."/>
            <person name="Casas-Flores S."/>
            <person name="Horwitz B.A."/>
            <person name="Mukherjee P.K."/>
            <person name="Mukherjee M."/>
            <person name="Kredics L."/>
            <person name="Alcaraz L.D."/>
            <person name="Aerts A."/>
            <person name="Antal Z."/>
            <person name="Atanasova L."/>
            <person name="Cervantes-Badillo M.G."/>
            <person name="Challacombe J."/>
            <person name="Chertkov O."/>
            <person name="McCluskey K."/>
            <person name="Coulpier F."/>
            <person name="Deshpande N."/>
            <person name="von Doehren H."/>
            <person name="Ebbole D.J."/>
            <person name="Esquivel-Naranjo E.U."/>
            <person name="Fekete E."/>
            <person name="Flipphi M."/>
            <person name="Glaser F."/>
            <person name="Gomez-Rodriguez E.Y."/>
            <person name="Gruber S."/>
            <person name="Han C."/>
            <person name="Henrissat B."/>
            <person name="Hermosa R."/>
            <person name="Hernandez-Onate M."/>
            <person name="Karaffa L."/>
            <person name="Kosti I."/>
            <person name="Le Crom S."/>
            <person name="Lindquist E."/>
            <person name="Lucas S."/>
            <person name="Luebeck M."/>
            <person name="Luebeck P.S."/>
            <person name="Margeot A."/>
            <person name="Metz B."/>
            <person name="Misra M."/>
            <person name="Nevalainen H."/>
            <person name="Omann M."/>
            <person name="Packer N."/>
            <person name="Perrone G."/>
            <person name="Uresti-Rivera E.E."/>
            <person name="Salamov A."/>
            <person name="Schmoll M."/>
            <person name="Seiboth B."/>
            <person name="Shapiro H."/>
            <person name="Sukno S."/>
            <person name="Tamayo-Ramos J.A."/>
            <person name="Tisch D."/>
            <person name="Wiest A."/>
            <person name="Wilkinson H.H."/>
            <person name="Zhang M."/>
            <person name="Coutinho P.M."/>
            <person name="Kenerley C.M."/>
            <person name="Monte E."/>
            <person name="Baker S.E."/>
            <person name="Grigoriev I.V."/>
        </authorList>
    </citation>
    <scope>NUCLEOTIDE SEQUENCE [LARGE SCALE GENOMIC DNA]</scope>
    <source>
        <strain evidence="10">Gv29-8 / FGSC 10586</strain>
    </source>
</reference>
<dbReference type="InterPro" id="IPR049900">
    <property type="entry name" value="PKS_mFAS_DH"/>
</dbReference>
<evidence type="ECO:0000256" key="4">
    <source>
        <dbReference type="PROSITE-ProRule" id="PRU01363"/>
    </source>
</evidence>
<dbReference type="GeneID" id="25793796"/>
<evidence type="ECO:0000313" key="10">
    <source>
        <dbReference type="Proteomes" id="UP000007115"/>
    </source>
</evidence>
<evidence type="ECO:0000259" key="7">
    <source>
        <dbReference type="PROSITE" id="PS52004"/>
    </source>
</evidence>
<name>G9NBV5_HYPVG</name>
<dbReference type="OrthoDB" id="329835at2759"/>
<feature type="region of interest" description="C-terminal hotdog fold" evidence="4">
    <location>
        <begin position="1454"/>
        <end position="1602"/>
    </location>
</feature>
<dbReference type="InterPro" id="IPR042104">
    <property type="entry name" value="PKS_dehydratase_sf"/>
</dbReference>
<dbReference type="CDD" id="cd00833">
    <property type="entry name" value="PKS"/>
    <property type="match status" value="1"/>
</dbReference>
<dbReference type="STRING" id="413071.G9NBV5"/>
<feature type="active site" description="Proton donor; for dehydratase activity" evidence="4">
    <location>
        <position position="1514"/>
    </location>
</feature>
<dbReference type="PANTHER" id="PTHR43775:SF37">
    <property type="entry name" value="SI:DKEY-61P9.11"/>
    <property type="match status" value="1"/>
</dbReference>
<dbReference type="Pfam" id="PF00550">
    <property type="entry name" value="PP-binding"/>
    <property type="match status" value="1"/>
</dbReference>
<dbReference type="InterPro" id="IPR014030">
    <property type="entry name" value="Ketoacyl_synth_N"/>
</dbReference>
<keyword evidence="10" id="KW-1185">Reference proteome</keyword>
<dbReference type="GO" id="GO:0044550">
    <property type="term" value="P:secondary metabolite biosynthetic process"/>
    <property type="evidence" value="ECO:0007669"/>
    <property type="project" value="TreeGrafter"/>
</dbReference>
<sequence>MLAATKRHLLLFGDQTVEKLSSIQALVRNAKSSPAAKRFLQEITDVIQLEFSTLSKSEHGWTGNFDTLLGLAEENEEQHGANALISTVLMCIGRLGELIVYAERDPTILGTSERPVEILGFCTGLLPATAVVAAKDTSELHTLAREIVSITFRMTREIVRQTKMVEDSSGDWARTYVGITREKMKSILDEFHSSNNIPPIRQISIGVVSEKWTTIIGAPSSLNRLSGWSTEIELASHAKTDIGALIHCNVLPPLDVGKILAHFSWSDRTIDWTKARIISPTSGIDYKNTTLGSLIGQVINDIANNALLIDDTVDACISRLERTVTFSVCIPGPTGYLPTVEQAFKTHKIQYEMNNLTMDIAKSSRGGSDMIAIIGMGGRFPGSNSPEEFWDDVLAANCHIEKVPKSRWDIDVFFDPDDKSTRKNATTAVHGAWLENPGLFDNRLFNMSPREASQTDPIHRLLLTTSYEALESAGYSPGGSISTQSNRIASFLGQTTSDWQDVLNEDGIDIYYIPGVGRAFASGRVNHHFKWGGTSLSVDAACATGIATVSLAVSALLARECDMALAGGGAVHVSPNTYSGLSKAGMVSTTGGCRTFHDDADGYVRGEGVGVVVLKRLEDAVAENDNILAVIRGAAQTYTSTSTSILHPSHVSQERIYKEVLRQSGLQPQDINFVEMHGTGTQAGDVEEMTSVVNVLAKNRSKSNPLTVGTVKAVVGHGEAAAGIASLIKALMMLREGVIPAQPGWPFKVNHNFPSLAKANVRIATKTLDLKPSSQSDKKARVMINSFGASGSNTCLIVEEPPETQDKQNDPRRFHVISLSARSTASLKKNRENLIDYLERKPDTRLADLAYSTTARRMHETLRIAYSGDSVRDVLRQLRYDASNGGPNDPKTKAKKSSRLFLFTGQGSQYAGMAADLFAADKSFEELLRTYQDMATNLGLPIFVDIIYDKGIDITTKSPTQVQLAIVALEIALAQMLEKWGVIPDAVLGHSLGEYAALAVSGALSVGDALYLVGKRALLMEKHLEPHTFAMLVTGLNVESLQQRILELKLDSCSIACVNGPSVTVASGPVKQLEKLEQHLVDVYKTKSTFLRVPYGFHSAQVEPILGEFETIAGGVAFANPHTRFVSSLTGLVIADQTSISPTYLSRQTRECVQFTEALGACKAAGFIGENSLIMEIGPDPICLGMARKTLEIPTSAKLVPCLKSGQDNWCTISAALKATYETGININWTEFHKGFQGSVRLLDLPTYAFDYKNFWTPYQESEPVLQPTPLPPVIEKVQPPTYPGFIPSASVQRIESESISGSKITVIYSSDTSEPALLKAIQGHTVVGQNICPMVIFCDMAMSATKYAYWRLQKINLKTPDMSIHDVEMARAVVIEETGPRPVINIKNVYDQEHGAASVTFYSDAPDGREIVYGACTVKFSKPISRKNPIPQLDFLLRSRMITLKEQSENRKAHNFLKPVVYRLFAHVVGYGEAYQGLEEVVVDTSCSDGMGTVRLPSSDSTGHFILDPFLNDAAIHLCGFLLNSGLKYPDDDAFICPGFGSWRFYDSLYPGKTYSTYVYMQEDTSGDSSMLGNCYVLDGDRIVQELVGIKFQNMKRDVLQLSLTGAVTQPRTTPAEFHEPKLPIPQQFSSTESEMIPTTEPQNSGSSSSGGTNTPEASSSEVIDTLLAIVAREIGVNINEMLDETTFIDLGVDSLATVTILATLERETGLMLQASFFVEHTTISEVKRALHERL</sequence>
<feature type="domain" description="PKS/mFAS DH" evidence="8">
    <location>
        <begin position="1293"/>
        <end position="1602"/>
    </location>
</feature>
<dbReference type="Pfam" id="PF00109">
    <property type="entry name" value="ketoacyl-synt"/>
    <property type="match status" value="1"/>
</dbReference>
<evidence type="ECO:0000259" key="6">
    <source>
        <dbReference type="PROSITE" id="PS50075"/>
    </source>
</evidence>
<dbReference type="eggNOG" id="KOG1202">
    <property type="taxonomic scope" value="Eukaryota"/>
</dbReference>
<dbReference type="InterPro" id="IPR020806">
    <property type="entry name" value="PKS_PP-bd"/>
</dbReference>
<dbReference type="GO" id="GO:0031177">
    <property type="term" value="F:phosphopantetheine binding"/>
    <property type="evidence" value="ECO:0007669"/>
    <property type="project" value="InterPro"/>
</dbReference>
<dbReference type="NCBIfam" id="TIGR04532">
    <property type="entry name" value="PT_fungal_PKS"/>
    <property type="match status" value="1"/>
</dbReference>
<dbReference type="GO" id="GO:0004315">
    <property type="term" value="F:3-oxoacyl-[acyl-carrier-protein] synthase activity"/>
    <property type="evidence" value="ECO:0007669"/>
    <property type="project" value="InterPro"/>
</dbReference>
<proteinExistence type="predicted"/>
<dbReference type="HOGENOM" id="CLU_000022_6_4_1"/>
<dbReference type="InParanoid" id="G9NBV5"/>
<dbReference type="Pfam" id="PF00698">
    <property type="entry name" value="Acyl_transf_1"/>
    <property type="match status" value="1"/>
</dbReference>
<keyword evidence="2" id="KW-0597">Phosphoprotein</keyword>
<keyword evidence="3" id="KW-0808">Transferase</keyword>
<dbReference type="InterPro" id="IPR016039">
    <property type="entry name" value="Thiolase-like"/>
</dbReference>
<dbReference type="InterPro" id="IPR016036">
    <property type="entry name" value="Malonyl_transacylase_ACP-bd"/>
</dbReference>
<comment type="caution">
    <text evidence="9">The sequence shown here is derived from an EMBL/GenBank/DDBJ whole genome shotgun (WGS) entry which is preliminary data.</text>
</comment>
<accession>G9NBV5</accession>
<dbReference type="Pfam" id="PF02801">
    <property type="entry name" value="Ketoacyl-synt_C"/>
    <property type="match status" value="1"/>
</dbReference>
<dbReference type="PROSITE" id="PS50075">
    <property type="entry name" value="CARRIER"/>
    <property type="match status" value="1"/>
</dbReference>
<dbReference type="SMART" id="SM00827">
    <property type="entry name" value="PKS_AT"/>
    <property type="match status" value="1"/>
</dbReference>
<dbReference type="Pfam" id="PF14765">
    <property type="entry name" value="PS-DH"/>
    <property type="match status" value="1"/>
</dbReference>
<evidence type="ECO:0000256" key="5">
    <source>
        <dbReference type="SAM" id="MobiDB-lite"/>
    </source>
</evidence>
<dbReference type="Pfam" id="PF22621">
    <property type="entry name" value="CurL-like_PKS_C"/>
    <property type="match status" value="1"/>
</dbReference>
<dbReference type="OMA" id="EMAYHAL"/>
<gene>
    <name evidence="9" type="ORF">TRIVIDRAFT_39352</name>
</gene>
<dbReference type="SUPFAM" id="SSF47336">
    <property type="entry name" value="ACP-like"/>
    <property type="match status" value="1"/>
</dbReference>
<evidence type="ECO:0000313" key="9">
    <source>
        <dbReference type="EMBL" id="EHK16308.1"/>
    </source>
</evidence>
<dbReference type="InterPro" id="IPR020841">
    <property type="entry name" value="PKS_Beta-ketoAc_synthase_dom"/>
</dbReference>
<dbReference type="PROSITE" id="PS00012">
    <property type="entry name" value="PHOSPHOPANTETHEINE"/>
    <property type="match status" value="1"/>
</dbReference>
<feature type="domain" description="Carrier" evidence="6">
    <location>
        <begin position="1659"/>
        <end position="1736"/>
    </location>
</feature>
<dbReference type="InterPro" id="IPR014043">
    <property type="entry name" value="Acyl_transferase_dom"/>
</dbReference>
<keyword evidence="1" id="KW-0596">Phosphopantetheine</keyword>
<dbReference type="RefSeq" id="XP_013950501.1">
    <property type="nucleotide sequence ID" value="XM_014095026.1"/>
</dbReference>
<dbReference type="PROSITE" id="PS52019">
    <property type="entry name" value="PKS_MFAS_DH"/>
    <property type="match status" value="1"/>
</dbReference>
<dbReference type="InterPro" id="IPR030918">
    <property type="entry name" value="PT_fungal_PKS"/>
</dbReference>
<dbReference type="InterPro" id="IPR036736">
    <property type="entry name" value="ACP-like_sf"/>
</dbReference>
<protein>
    <submittedName>
        <fullName evidence="9">Polyketide synthase</fullName>
    </submittedName>
</protein>